<dbReference type="EMBL" id="CDSF01000077">
    <property type="protein sequence ID" value="CEO96826.1"/>
    <property type="molecule type" value="Genomic_DNA"/>
</dbReference>
<dbReference type="Proteomes" id="UP000039324">
    <property type="component" value="Unassembled WGS sequence"/>
</dbReference>
<name>A0A0G4INL4_PLABS</name>
<comment type="similarity">
    <text evidence="1">Belongs to the NKAP family.</text>
</comment>
<protein>
    <recommendedName>
        <fullName evidence="3">NF-kappa-B-activating protein C-terminal domain-containing protein</fullName>
    </recommendedName>
</protein>
<feature type="compositionally biased region" description="Basic and acidic residues" evidence="2">
    <location>
        <begin position="17"/>
        <end position="26"/>
    </location>
</feature>
<keyword evidence="5" id="KW-0496">Mitochondrion</keyword>
<feature type="region of interest" description="Disordered" evidence="2">
    <location>
        <begin position="1"/>
        <end position="161"/>
    </location>
</feature>
<feature type="compositionally biased region" description="Basic residues" evidence="2">
    <location>
        <begin position="98"/>
        <end position="122"/>
    </location>
</feature>
<dbReference type="InterPro" id="IPR040466">
    <property type="entry name" value="NKAP"/>
</dbReference>
<evidence type="ECO:0000313" key="7">
    <source>
        <dbReference type="Proteomes" id="UP000290189"/>
    </source>
</evidence>
<dbReference type="EMBL" id="OVEO01000019">
    <property type="protein sequence ID" value="SPR01783.1"/>
    <property type="molecule type" value="Genomic_DNA"/>
</dbReference>
<feature type="compositionally biased region" description="Basic residues" evidence="2">
    <location>
        <begin position="1"/>
        <end position="12"/>
    </location>
</feature>
<dbReference type="GO" id="GO:0005634">
    <property type="term" value="C:nucleus"/>
    <property type="evidence" value="ECO:0007669"/>
    <property type="project" value="TreeGrafter"/>
</dbReference>
<accession>A0A0G4INL4</accession>
<dbReference type="Proteomes" id="UP000290189">
    <property type="component" value="Unassembled WGS sequence"/>
</dbReference>
<feature type="compositionally biased region" description="Pro residues" evidence="2">
    <location>
        <begin position="60"/>
        <end position="69"/>
    </location>
</feature>
<feature type="compositionally biased region" description="Basic residues" evidence="2">
    <location>
        <begin position="70"/>
        <end position="79"/>
    </location>
</feature>
<proteinExistence type="inferred from homology"/>
<evidence type="ECO:0000313" key="4">
    <source>
        <dbReference type="EMBL" id="CEO96826.1"/>
    </source>
</evidence>
<sequence length="266" mass="29735">MSRRRSRSRSPRAIRWVPDDRRDDGRGGPSAPAPASFLESRARERAAVKLHPLDIWERSPSPPPPPTPRRSPKRHRRRSASPSSSSSSSRSDRSRDARRARKAARREAKRLKKEARRLRRKAKKEEAGTTRAPPDAGNADEFGPAPAPKLSGTMSEREYGGALLPGEGSAIASYVQAGQRIPRRGEVGLTSTEIERYETLGYVMSGSRHHRMNEVRMRKEAQVYSAEAKRAMALVNAEESKRKEAKLIADLRQYLDDQRKPTAGGN</sequence>
<evidence type="ECO:0000259" key="3">
    <source>
        <dbReference type="Pfam" id="PF06047"/>
    </source>
</evidence>
<dbReference type="InterPro" id="IPR009269">
    <property type="entry name" value="NKAP_C"/>
</dbReference>
<dbReference type="GO" id="GO:0010468">
    <property type="term" value="P:regulation of gene expression"/>
    <property type="evidence" value="ECO:0007669"/>
    <property type="project" value="TreeGrafter"/>
</dbReference>
<reference evidence="5 7" key="2">
    <citation type="submission" date="2018-03" db="EMBL/GenBank/DDBJ databases">
        <authorList>
            <person name="Fogelqvist J."/>
        </authorList>
    </citation>
    <scope>NUCLEOTIDE SEQUENCE [LARGE SCALE GENOMIC DNA]</scope>
</reference>
<feature type="compositionally biased region" description="Basic and acidic residues" evidence="2">
    <location>
        <begin position="40"/>
        <end position="57"/>
    </location>
</feature>
<dbReference type="Pfam" id="PF06047">
    <property type="entry name" value="Nkap_C"/>
    <property type="match status" value="1"/>
</dbReference>
<feature type="compositionally biased region" description="Low complexity" evidence="2">
    <location>
        <begin position="80"/>
        <end position="89"/>
    </location>
</feature>
<organism evidence="4 6">
    <name type="scientific">Plasmodiophora brassicae</name>
    <name type="common">Clubroot disease agent</name>
    <dbReference type="NCBI Taxonomy" id="37360"/>
    <lineage>
        <taxon>Eukaryota</taxon>
        <taxon>Sar</taxon>
        <taxon>Rhizaria</taxon>
        <taxon>Endomyxa</taxon>
        <taxon>Phytomyxea</taxon>
        <taxon>Plasmodiophorida</taxon>
        <taxon>Plasmodiophoridae</taxon>
        <taxon>Plasmodiophora</taxon>
    </lineage>
</organism>
<feature type="domain" description="NF-kappa-B-activating protein C-terminal" evidence="3">
    <location>
        <begin position="157"/>
        <end position="256"/>
    </location>
</feature>
<evidence type="ECO:0000256" key="2">
    <source>
        <dbReference type="SAM" id="MobiDB-lite"/>
    </source>
</evidence>
<evidence type="ECO:0000256" key="1">
    <source>
        <dbReference type="ARBA" id="ARBA00009313"/>
    </source>
</evidence>
<dbReference type="STRING" id="37360.A0A0G4INL4"/>
<gene>
    <name evidence="4" type="ORF">PBRA_005430</name>
    <name evidence="5" type="ORF">PLBR_LOCUS8998</name>
</gene>
<geneLocation type="mitochondrion" evidence="5"/>
<dbReference type="GO" id="GO:0003682">
    <property type="term" value="F:chromatin binding"/>
    <property type="evidence" value="ECO:0007669"/>
    <property type="project" value="InterPro"/>
</dbReference>
<evidence type="ECO:0000313" key="5">
    <source>
        <dbReference type="EMBL" id="SPR01783.1"/>
    </source>
</evidence>
<reference evidence="4 6" key="1">
    <citation type="submission" date="2015-02" db="EMBL/GenBank/DDBJ databases">
        <authorList>
            <person name="Chooi Y.-H."/>
        </authorList>
    </citation>
    <scope>NUCLEOTIDE SEQUENCE [LARGE SCALE GENOMIC DNA]</scope>
    <source>
        <strain evidence="4">E3</strain>
    </source>
</reference>
<dbReference type="AlphaFoldDB" id="A0A0G4INL4"/>
<evidence type="ECO:0000313" key="6">
    <source>
        <dbReference type="Proteomes" id="UP000039324"/>
    </source>
</evidence>
<dbReference type="PANTHER" id="PTHR13087">
    <property type="entry name" value="NF-KAPPA B ACTIVATING PROTEIN"/>
    <property type="match status" value="1"/>
</dbReference>
<dbReference type="OrthoDB" id="273141at2759"/>
<dbReference type="PANTHER" id="PTHR13087:SF0">
    <property type="entry name" value="NFKB ACTIVATING PROTEIN LIKE"/>
    <property type="match status" value="1"/>
</dbReference>
<dbReference type="OMA" id="MSEREYG"/>
<keyword evidence="6" id="KW-1185">Reference proteome</keyword>